<gene>
    <name evidence="2" type="ORF">ACFQ3W_14190</name>
</gene>
<keyword evidence="1" id="KW-0812">Transmembrane</keyword>
<dbReference type="InterPro" id="IPR010288">
    <property type="entry name" value="EcsB_ABC"/>
</dbReference>
<reference evidence="3" key="1">
    <citation type="journal article" date="2019" name="Int. J. Syst. Evol. Microbiol.">
        <title>The Global Catalogue of Microorganisms (GCM) 10K type strain sequencing project: providing services to taxonomists for standard genome sequencing and annotation.</title>
        <authorList>
            <consortium name="The Broad Institute Genomics Platform"/>
            <consortium name="The Broad Institute Genome Sequencing Center for Infectious Disease"/>
            <person name="Wu L."/>
            <person name="Ma J."/>
        </authorList>
    </citation>
    <scope>NUCLEOTIDE SEQUENCE [LARGE SCALE GENOMIC DNA]</scope>
    <source>
        <strain evidence="3">CCUG 59189</strain>
    </source>
</reference>
<keyword evidence="1" id="KW-1133">Transmembrane helix</keyword>
<feature type="transmembrane region" description="Helical" evidence="1">
    <location>
        <begin position="141"/>
        <end position="164"/>
    </location>
</feature>
<dbReference type="EMBL" id="JBHTLM010000009">
    <property type="protein sequence ID" value="MFD1177442.1"/>
    <property type="molecule type" value="Genomic_DNA"/>
</dbReference>
<dbReference type="Pfam" id="PF05975">
    <property type="entry name" value="EcsB"/>
    <property type="match status" value="1"/>
</dbReference>
<feature type="transmembrane region" description="Helical" evidence="1">
    <location>
        <begin position="104"/>
        <end position="129"/>
    </location>
</feature>
<accession>A0ABW3RY33</accession>
<feature type="transmembrane region" description="Helical" evidence="1">
    <location>
        <begin position="197"/>
        <end position="216"/>
    </location>
</feature>
<protein>
    <submittedName>
        <fullName evidence="2">ABC transporter permease</fullName>
    </submittedName>
</protein>
<organism evidence="2 3">
    <name type="scientific">Paenibacillus puldeungensis</name>
    <dbReference type="NCBI Taxonomy" id="696536"/>
    <lineage>
        <taxon>Bacteria</taxon>
        <taxon>Bacillati</taxon>
        <taxon>Bacillota</taxon>
        <taxon>Bacilli</taxon>
        <taxon>Bacillales</taxon>
        <taxon>Paenibacillaceae</taxon>
        <taxon>Paenibacillus</taxon>
    </lineage>
</organism>
<name>A0ABW3RY33_9BACL</name>
<dbReference type="RefSeq" id="WP_379319885.1">
    <property type="nucleotide sequence ID" value="NZ_JBHTLM010000009.1"/>
</dbReference>
<feature type="transmembrane region" description="Helical" evidence="1">
    <location>
        <begin position="315"/>
        <end position="332"/>
    </location>
</feature>
<keyword evidence="1" id="KW-0472">Membrane</keyword>
<dbReference type="Proteomes" id="UP001597262">
    <property type="component" value="Unassembled WGS sequence"/>
</dbReference>
<comment type="caution">
    <text evidence="2">The sequence shown here is derived from an EMBL/GenBank/DDBJ whole genome shotgun (WGS) entry which is preliminary data.</text>
</comment>
<feature type="transmembrane region" description="Helical" evidence="1">
    <location>
        <begin position="292"/>
        <end position="309"/>
    </location>
</feature>
<evidence type="ECO:0000313" key="2">
    <source>
        <dbReference type="EMBL" id="MFD1177442.1"/>
    </source>
</evidence>
<feature type="transmembrane region" description="Helical" evidence="1">
    <location>
        <begin position="61"/>
        <end position="84"/>
    </location>
</feature>
<feature type="transmembrane region" description="Helical" evidence="1">
    <location>
        <begin position="383"/>
        <end position="404"/>
    </location>
</feature>
<sequence length="414" mass="46761">MTAHKLFVRRWTDRMREQFKILRSIVDLTILLYIGIPGLLLGGRAYYGLWSEQLPGWVASLPYLLVPFFLLFFVFVFAGLSLYIEAGDVLFLRQRPLWIRGLMLRGCMVGLVKQALFLGAAFLLLWPVFARHYGFSSTEIGILYAGTFTIKAVLMLASNILAVLTKGWRRIVLSYLSLTLLSTIYVAWALSGIERPWSNAVYFALSIVVAGALGWCRFRIQGRFDAEVREEERQKTKLTALLLASAVDRPKAPHQNAKPWLFRHVRRMLPSRSPEARIAETLVKSFFRGSELKLYIQFTLAGLAAILLPPYPGNTIVYILVLLLLIFWLNSHRRAFFARELMKILPLDKGMEYQCAAPSMLMLLMPAVICFTAGFGIKAFPVWWGLPVAIFGGILVTGILASFYGKVGIALARK</sequence>
<keyword evidence="3" id="KW-1185">Reference proteome</keyword>
<evidence type="ECO:0000313" key="3">
    <source>
        <dbReference type="Proteomes" id="UP001597262"/>
    </source>
</evidence>
<feature type="transmembrane region" description="Helical" evidence="1">
    <location>
        <begin position="171"/>
        <end position="191"/>
    </location>
</feature>
<feature type="transmembrane region" description="Helical" evidence="1">
    <location>
        <begin position="21"/>
        <end position="41"/>
    </location>
</feature>
<evidence type="ECO:0000256" key="1">
    <source>
        <dbReference type="SAM" id="Phobius"/>
    </source>
</evidence>
<proteinExistence type="predicted"/>
<feature type="transmembrane region" description="Helical" evidence="1">
    <location>
        <begin position="353"/>
        <end position="377"/>
    </location>
</feature>